<dbReference type="Proteomes" id="UP001157440">
    <property type="component" value="Unassembled WGS sequence"/>
</dbReference>
<evidence type="ECO:0000313" key="1">
    <source>
        <dbReference type="EMBL" id="GLS69234.1"/>
    </source>
</evidence>
<organism evidence="1 2">
    <name type="scientific">Methylobacterium tardum</name>
    <dbReference type="NCBI Taxonomy" id="374432"/>
    <lineage>
        <taxon>Bacteria</taxon>
        <taxon>Pseudomonadati</taxon>
        <taxon>Pseudomonadota</taxon>
        <taxon>Alphaproteobacteria</taxon>
        <taxon>Hyphomicrobiales</taxon>
        <taxon>Methylobacteriaceae</taxon>
        <taxon>Methylobacterium</taxon>
    </lineage>
</organism>
<keyword evidence="2" id="KW-1185">Reference proteome</keyword>
<accession>A0AA37WQT0</accession>
<gene>
    <name evidence="1" type="ORF">GCM10007890_12460</name>
</gene>
<proteinExistence type="predicted"/>
<dbReference type="RefSeq" id="WP_238196958.1">
    <property type="nucleotide sequence ID" value="NZ_BPQZ01000014.1"/>
</dbReference>
<reference evidence="2" key="1">
    <citation type="journal article" date="2019" name="Int. J. Syst. Evol. Microbiol.">
        <title>The Global Catalogue of Microorganisms (GCM) 10K type strain sequencing project: providing services to taxonomists for standard genome sequencing and annotation.</title>
        <authorList>
            <consortium name="The Broad Institute Genomics Platform"/>
            <consortium name="The Broad Institute Genome Sequencing Center for Infectious Disease"/>
            <person name="Wu L."/>
            <person name="Ma J."/>
        </authorList>
    </citation>
    <scope>NUCLEOTIDE SEQUENCE [LARGE SCALE GENOMIC DNA]</scope>
    <source>
        <strain evidence="2">NBRC 103632</strain>
    </source>
</reference>
<dbReference type="AlphaFoldDB" id="A0AA37WQT0"/>
<evidence type="ECO:0000313" key="2">
    <source>
        <dbReference type="Proteomes" id="UP001157440"/>
    </source>
</evidence>
<protein>
    <submittedName>
        <fullName evidence="1">Uncharacterized protein</fullName>
    </submittedName>
</protein>
<dbReference type="EMBL" id="BSPL01000010">
    <property type="protein sequence ID" value="GLS69234.1"/>
    <property type="molecule type" value="Genomic_DNA"/>
</dbReference>
<comment type="caution">
    <text evidence="1">The sequence shown here is derived from an EMBL/GenBank/DDBJ whole genome shotgun (WGS) entry which is preliminary data.</text>
</comment>
<sequence length="89" mass="9698">MLKLSGPMCWGTRRAVSSWRVQGRAPPNLSPGAFVQNSVRRCSDRSGILGHLRSKAARLASASFALQPVDGIEEAVFGPDRHGDALRRR</sequence>
<name>A0AA37WQT0_9HYPH</name>